<comment type="caution">
    <text evidence="1">The sequence shown here is derived from an EMBL/GenBank/DDBJ whole genome shotgun (WGS) entry which is preliminary data.</text>
</comment>
<reference evidence="1 2" key="1">
    <citation type="journal article" date="2019" name="Genome Biol. Evol.">
        <title>Insights into the evolution of the New World diploid cottons (Gossypium, subgenus Houzingenia) based on genome sequencing.</title>
        <authorList>
            <person name="Grover C.E."/>
            <person name="Arick M.A. 2nd"/>
            <person name="Thrash A."/>
            <person name="Conover J.L."/>
            <person name="Sanders W.S."/>
            <person name="Peterson D.G."/>
            <person name="Frelichowski J.E."/>
            <person name="Scheffler J.A."/>
            <person name="Scheffler B.E."/>
            <person name="Wendel J.F."/>
        </authorList>
    </citation>
    <scope>NUCLEOTIDE SEQUENCE [LARGE SCALE GENOMIC DNA]</scope>
    <source>
        <strain evidence="1">27</strain>
        <tissue evidence="1">Leaf</tissue>
    </source>
</reference>
<organism evidence="1 2">
    <name type="scientific">Gossypium davidsonii</name>
    <name type="common">Davidson's cotton</name>
    <name type="synonym">Gossypium klotzschianum subsp. davidsonii</name>
    <dbReference type="NCBI Taxonomy" id="34287"/>
    <lineage>
        <taxon>Eukaryota</taxon>
        <taxon>Viridiplantae</taxon>
        <taxon>Streptophyta</taxon>
        <taxon>Embryophyta</taxon>
        <taxon>Tracheophyta</taxon>
        <taxon>Spermatophyta</taxon>
        <taxon>Magnoliopsida</taxon>
        <taxon>eudicotyledons</taxon>
        <taxon>Gunneridae</taxon>
        <taxon>Pentapetalae</taxon>
        <taxon>rosids</taxon>
        <taxon>malvids</taxon>
        <taxon>Malvales</taxon>
        <taxon>Malvaceae</taxon>
        <taxon>Malvoideae</taxon>
        <taxon>Gossypium</taxon>
    </lineage>
</organism>
<dbReference type="EMBL" id="JABFAC010000005">
    <property type="protein sequence ID" value="MBA0613551.1"/>
    <property type="molecule type" value="Genomic_DNA"/>
</dbReference>
<proteinExistence type="predicted"/>
<evidence type="ECO:0000313" key="1">
    <source>
        <dbReference type="EMBL" id="MBA0613551.1"/>
    </source>
</evidence>
<accession>A0A7J8RIG6</accession>
<evidence type="ECO:0000313" key="2">
    <source>
        <dbReference type="Proteomes" id="UP000593561"/>
    </source>
</evidence>
<dbReference type="Proteomes" id="UP000593561">
    <property type="component" value="Unassembled WGS sequence"/>
</dbReference>
<name>A0A7J8RIG6_GOSDV</name>
<dbReference type="AlphaFoldDB" id="A0A7J8RIG6"/>
<sequence>MTSQKKNGWQFFRICKRRTPSRELRGCFRMRSCISVEILTRFLCLEFGELLVMPNC</sequence>
<gene>
    <name evidence="1" type="ORF">Godav_013965</name>
</gene>
<protein>
    <submittedName>
        <fullName evidence="1">Uncharacterized protein</fullName>
    </submittedName>
</protein>
<keyword evidence="2" id="KW-1185">Reference proteome</keyword>